<dbReference type="PROSITE" id="PS50929">
    <property type="entry name" value="ABC_TM1F"/>
    <property type="match status" value="1"/>
</dbReference>
<organism evidence="10 11">
    <name type="scientific">Thiomicrorhabdus heinhorstiae</name>
    <dbReference type="NCBI Taxonomy" id="2748010"/>
    <lineage>
        <taxon>Bacteria</taxon>
        <taxon>Pseudomonadati</taxon>
        <taxon>Pseudomonadota</taxon>
        <taxon>Gammaproteobacteria</taxon>
        <taxon>Thiotrichales</taxon>
        <taxon>Piscirickettsiaceae</taxon>
        <taxon>Thiomicrorhabdus</taxon>
    </lineage>
</organism>
<evidence type="ECO:0000256" key="3">
    <source>
        <dbReference type="ARBA" id="ARBA00022741"/>
    </source>
</evidence>
<proteinExistence type="predicted"/>
<keyword evidence="11" id="KW-1185">Reference proteome</keyword>
<dbReference type="InterPro" id="IPR039421">
    <property type="entry name" value="Type_1_exporter"/>
</dbReference>
<evidence type="ECO:0000313" key="10">
    <source>
        <dbReference type="EMBL" id="MBF6058535.1"/>
    </source>
</evidence>
<dbReference type="InterPro" id="IPR003593">
    <property type="entry name" value="AAA+_ATPase"/>
</dbReference>
<evidence type="ECO:0000256" key="2">
    <source>
        <dbReference type="ARBA" id="ARBA00022692"/>
    </source>
</evidence>
<feature type="transmembrane region" description="Helical" evidence="7">
    <location>
        <begin position="165"/>
        <end position="186"/>
    </location>
</feature>
<dbReference type="PROSITE" id="PS00211">
    <property type="entry name" value="ABC_TRANSPORTER_1"/>
    <property type="match status" value="1"/>
</dbReference>
<evidence type="ECO:0000313" key="11">
    <source>
        <dbReference type="Proteomes" id="UP001193680"/>
    </source>
</evidence>
<dbReference type="Gene3D" id="3.40.50.300">
    <property type="entry name" value="P-loop containing nucleotide triphosphate hydrolases"/>
    <property type="match status" value="1"/>
</dbReference>
<dbReference type="SUPFAM" id="SSF52540">
    <property type="entry name" value="P-loop containing nucleoside triphosphate hydrolases"/>
    <property type="match status" value="1"/>
</dbReference>
<dbReference type="Gene3D" id="1.20.1560.10">
    <property type="entry name" value="ABC transporter type 1, transmembrane domain"/>
    <property type="match status" value="1"/>
</dbReference>
<dbReference type="Pfam" id="PF00664">
    <property type="entry name" value="ABC_membrane"/>
    <property type="match status" value="1"/>
</dbReference>
<feature type="transmembrane region" description="Helical" evidence="7">
    <location>
        <begin position="88"/>
        <end position="111"/>
    </location>
</feature>
<feature type="domain" description="ABC transmembrane type-1" evidence="9">
    <location>
        <begin position="41"/>
        <end position="337"/>
    </location>
</feature>
<gene>
    <name evidence="10" type="ORF">H8792_009285</name>
</gene>
<comment type="subcellular location">
    <subcellularLocation>
        <location evidence="1">Cell membrane</location>
        <topology evidence="1">Multi-pass membrane protein</topology>
    </subcellularLocation>
</comment>
<protein>
    <submittedName>
        <fullName evidence="10">ABC transporter ATP-binding protein</fullName>
    </submittedName>
</protein>
<name>A0ABS0BZQ7_9GAMM</name>
<evidence type="ECO:0000256" key="5">
    <source>
        <dbReference type="ARBA" id="ARBA00022989"/>
    </source>
</evidence>
<dbReference type="InterPro" id="IPR011527">
    <property type="entry name" value="ABC1_TM_dom"/>
</dbReference>
<dbReference type="PROSITE" id="PS50893">
    <property type="entry name" value="ABC_TRANSPORTER_2"/>
    <property type="match status" value="1"/>
</dbReference>
<keyword evidence="5 7" id="KW-1133">Transmembrane helix</keyword>
<evidence type="ECO:0000256" key="6">
    <source>
        <dbReference type="ARBA" id="ARBA00023136"/>
    </source>
</evidence>
<dbReference type="Pfam" id="PF00005">
    <property type="entry name" value="ABC_tran"/>
    <property type="match status" value="1"/>
</dbReference>
<dbReference type="InterPro" id="IPR036640">
    <property type="entry name" value="ABC1_TM_sf"/>
</dbReference>
<evidence type="ECO:0000256" key="4">
    <source>
        <dbReference type="ARBA" id="ARBA00022840"/>
    </source>
</evidence>
<sequence>MRHLSASAPMQKVDLCGRDYSWRRIYELVLQHKPALIKAHFIALFAMLVTVPLPLLLPLLVDEVLLDKPSHIVHTLNYFVSEAWQGPVYYILAITVITIFLRFLGLVFGVWQVQQFTVIAKDVTYRIRKDLLQRVQGVAMAQYETMGSGSVSATMVNDVNTIDTFLGTTVGKLIIAVFSLIGVTAVLLWLHWQLALFILFMNPVVIYFTMRMGRKVKTLKKDENNAIDAFQQALTETLDALQQVRAANQDHSFFERIRGRAEAIRSSSEAFTWKSDAANRFSFMIFLIGFDLFRGASMLMVVFSGLSIGEMMAVFGYLWFMMGPVQEVLAIQYGYSAASGALQRINDVLDLDQEPQFPQKANPFNCDTAIGVRVENLSFAYPGKEHNVLNSLNFAIAPGEKLALVGASGGGKTTLVQLLLGFYQPKEGQIYYGDVPMTDIGQHCVRQHVATVLQHPMLFHQSIRFNLTLGQTIPDEVLWQALEQAQLADKVRELDEQLDSIVGRNGIKLSGGQRQRLAIARMILQDPKVVIMDEASSALDMETERQLYVDLAPFLEGRTTLIVAHRLSSIRQADRILVFEDGHIIESGSHDELMAQEGTYHKLYR</sequence>
<dbReference type="InterPro" id="IPR003439">
    <property type="entry name" value="ABC_transporter-like_ATP-bd"/>
</dbReference>
<dbReference type="CDD" id="cd07346">
    <property type="entry name" value="ABC_6TM_exporters"/>
    <property type="match status" value="1"/>
</dbReference>
<dbReference type="InterPro" id="IPR017871">
    <property type="entry name" value="ABC_transporter-like_CS"/>
</dbReference>
<evidence type="ECO:0000259" key="9">
    <source>
        <dbReference type="PROSITE" id="PS50929"/>
    </source>
</evidence>
<feature type="transmembrane region" description="Helical" evidence="7">
    <location>
        <begin position="299"/>
        <end position="320"/>
    </location>
</feature>
<feature type="transmembrane region" description="Helical" evidence="7">
    <location>
        <begin position="41"/>
        <end position="61"/>
    </location>
</feature>
<evidence type="ECO:0000259" key="8">
    <source>
        <dbReference type="PROSITE" id="PS50893"/>
    </source>
</evidence>
<keyword evidence="3" id="KW-0547">Nucleotide-binding</keyword>
<accession>A0ABS0BZQ7</accession>
<evidence type="ECO:0000256" key="7">
    <source>
        <dbReference type="SAM" id="Phobius"/>
    </source>
</evidence>
<dbReference type="PANTHER" id="PTHR24221:SF233">
    <property type="entry name" value="ATP-BINDING_PERMEASE FUSION ABC TRANSPORTER-RELATED"/>
    <property type="match status" value="1"/>
</dbReference>
<dbReference type="EMBL" id="JACBGI020000020">
    <property type="protein sequence ID" value="MBF6058535.1"/>
    <property type="molecule type" value="Genomic_DNA"/>
</dbReference>
<evidence type="ECO:0000256" key="1">
    <source>
        <dbReference type="ARBA" id="ARBA00004651"/>
    </source>
</evidence>
<reference evidence="10 11" key="1">
    <citation type="submission" date="2020-11" db="EMBL/GenBank/DDBJ databases">
        <title>Sulfur oxidizing isolate from Hospital Hole Sinkhole.</title>
        <authorList>
            <person name="Scott K.M."/>
        </authorList>
    </citation>
    <scope>NUCLEOTIDE SEQUENCE [LARGE SCALE GENOMIC DNA]</scope>
    <source>
        <strain evidence="10 11">HH1</strain>
    </source>
</reference>
<feature type="transmembrane region" description="Helical" evidence="7">
    <location>
        <begin position="192"/>
        <end position="210"/>
    </location>
</feature>
<dbReference type="PANTHER" id="PTHR24221">
    <property type="entry name" value="ATP-BINDING CASSETTE SUB-FAMILY B"/>
    <property type="match status" value="1"/>
</dbReference>
<dbReference type="SMART" id="SM00382">
    <property type="entry name" value="AAA"/>
    <property type="match status" value="1"/>
</dbReference>
<dbReference type="Proteomes" id="UP001193680">
    <property type="component" value="Unassembled WGS sequence"/>
</dbReference>
<dbReference type="InterPro" id="IPR027417">
    <property type="entry name" value="P-loop_NTPase"/>
</dbReference>
<keyword evidence="6 7" id="KW-0472">Membrane</keyword>
<comment type="caution">
    <text evidence="10">The sequence shown here is derived from an EMBL/GenBank/DDBJ whole genome shotgun (WGS) entry which is preliminary data.</text>
</comment>
<feature type="domain" description="ABC transporter" evidence="8">
    <location>
        <begin position="372"/>
        <end position="605"/>
    </location>
</feature>
<dbReference type="GO" id="GO:0005524">
    <property type="term" value="F:ATP binding"/>
    <property type="evidence" value="ECO:0007669"/>
    <property type="project" value="UniProtKB-KW"/>
</dbReference>
<keyword evidence="2 7" id="KW-0812">Transmembrane</keyword>
<dbReference type="SUPFAM" id="SSF90123">
    <property type="entry name" value="ABC transporter transmembrane region"/>
    <property type="match status" value="1"/>
</dbReference>
<keyword evidence="4 10" id="KW-0067">ATP-binding</keyword>
<dbReference type="RefSeq" id="WP_185978680.1">
    <property type="nucleotide sequence ID" value="NZ_JACBGI020000020.1"/>
</dbReference>